<dbReference type="RefSeq" id="WP_185986989.1">
    <property type="nucleotide sequence ID" value="NZ_BAAALZ010000001.1"/>
</dbReference>
<proteinExistence type="predicted"/>
<reference evidence="1 2" key="1">
    <citation type="submission" date="2020-07" db="EMBL/GenBank/DDBJ databases">
        <title>Sequencing the genomes of 1000 actinobacteria strains.</title>
        <authorList>
            <person name="Klenk H.-P."/>
        </authorList>
    </citation>
    <scope>NUCLEOTIDE SEQUENCE [LARGE SCALE GENOMIC DNA]</scope>
    <source>
        <strain evidence="1 2">DSM 17380</strain>
    </source>
</reference>
<keyword evidence="2" id="KW-1185">Reference proteome</keyword>
<accession>A0A852QZY3</accession>
<name>A0A852QZY3_9MICO</name>
<organism evidence="1 2">
    <name type="scientific">Leucobacter aridicollis</name>
    <dbReference type="NCBI Taxonomy" id="283878"/>
    <lineage>
        <taxon>Bacteria</taxon>
        <taxon>Bacillati</taxon>
        <taxon>Actinomycetota</taxon>
        <taxon>Actinomycetes</taxon>
        <taxon>Micrococcales</taxon>
        <taxon>Microbacteriaceae</taxon>
        <taxon>Leucobacter</taxon>
    </lineage>
</organism>
<comment type="caution">
    <text evidence="1">The sequence shown here is derived from an EMBL/GenBank/DDBJ whole genome shotgun (WGS) entry which is preliminary data.</text>
</comment>
<sequence length="70" mass="7376">MTSTELNLCQAATLLGATATLERWSSETGLNLRELDAWLDAPPTDYPAHDLVVLAEVADCAAWLAGSAAC</sequence>
<evidence type="ECO:0000313" key="2">
    <source>
        <dbReference type="Proteomes" id="UP000586095"/>
    </source>
</evidence>
<dbReference type="EMBL" id="JACCBD010000001">
    <property type="protein sequence ID" value="NYD26931.1"/>
    <property type="molecule type" value="Genomic_DNA"/>
</dbReference>
<evidence type="ECO:0000313" key="1">
    <source>
        <dbReference type="EMBL" id="NYD26931.1"/>
    </source>
</evidence>
<dbReference type="AlphaFoldDB" id="A0A852QZY3"/>
<gene>
    <name evidence="1" type="ORF">BJ960_001734</name>
</gene>
<dbReference type="Proteomes" id="UP000586095">
    <property type="component" value="Unassembled WGS sequence"/>
</dbReference>
<protein>
    <submittedName>
        <fullName evidence="1">Uncharacterized protein</fullName>
    </submittedName>
</protein>